<dbReference type="EMBL" id="LHQQ01000433">
    <property type="protein sequence ID" value="KOS36548.1"/>
    <property type="molecule type" value="Genomic_DNA"/>
</dbReference>
<evidence type="ECO:0000313" key="1">
    <source>
        <dbReference type="EMBL" id="KOS36548.1"/>
    </source>
</evidence>
<organism evidence="1 2">
    <name type="scientific">Penicillium nordicum</name>
    <dbReference type="NCBI Taxonomy" id="229535"/>
    <lineage>
        <taxon>Eukaryota</taxon>
        <taxon>Fungi</taxon>
        <taxon>Dikarya</taxon>
        <taxon>Ascomycota</taxon>
        <taxon>Pezizomycotina</taxon>
        <taxon>Eurotiomycetes</taxon>
        <taxon>Eurotiomycetidae</taxon>
        <taxon>Eurotiales</taxon>
        <taxon>Aspergillaceae</taxon>
        <taxon>Penicillium</taxon>
    </lineage>
</organism>
<dbReference type="AlphaFoldDB" id="A0A0M8NQB0"/>
<sequence length="52" mass="6184">MEFLGMLVRKMKFLGLKRIVTRILCSMYNSVQIQFRFSSDTVQIQFRFSSDS</sequence>
<accession>A0A0M8NQB0</accession>
<name>A0A0M8NQB0_9EURO</name>
<comment type="caution">
    <text evidence="1">The sequence shown here is derived from an EMBL/GenBank/DDBJ whole genome shotgun (WGS) entry which is preliminary data.</text>
</comment>
<proteinExistence type="predicted"/>
<keyword evidence="2" id="KW-1185">Reference proteome</keyword>
<protein>
    <submittedName>
        <fullName evidence="1">Uncharacterized protein</fullName>
    </submittedName>
</protein>
<dbReference type="Proteomes" id="UP000037696">
    <property type="component" value="Unassembled WGS sequence"/>
</dbReference>
<feature type="non-terminal residue" evidence="1">
    <location>
        <position position="52"/>
    </location>
</feature>
<gene>
    <name evidence="1" type="ORF">ACN38_g12702</name>
</gene>
<evidence type="ECO:0000313" key="2">
    <source>
        <dbReference type="Proteomes" id="UP000037696"/>
    </source>
</evidence>
<reference evidence="1 2" key="1">
    <citation type="submission" date="2015-08" db="EMBL/GenBank/DDBJ databases">
        <title>Genome sequencing of Penicillium nordicum.</title>
        <authorList>
            <person name="Nguyen H.D."/>
            <person name="Seifert K.A."/>
        </authorList>
    </citation>
    <scope>NUCLEOTIDE SEQUENCE [LARGE SCALE GENOMIC DNA]</scope>
    <source>
        <strain evidence="1 2">DAOMC 185683</strain>
    </source>
</reference>